<gene>
    <name evidence="15" type="ORF">E3T61_03350</name>
</gene>
<evidence type="ECO:0000313" key="16">
    <source>
        <dbReference type="Proteomes" id="UP000298468"/>
    </source>
</evidence>
<evidence type="ECO:0000256" key="5">
    <source>
        <dbReference type="ARBA" id="ARBA00022692"/>
    </source>
</evidence>
<evidence type="ECO:0000313" key="15">
    <source>
        <dbReference type="EMBL" id="TFD94044.1"/>
    </source>
</evidence>
<dbReference type="OrthoDB" id="7626281at2"/>
<evidence type="ECO:0000256" key="2">
    <source>
        <dbReference type="ARBA" id="ARBA00006920"/>
    </source>
</evidence>
<keyword evidence="11" id="KW-0407">Ion channel</keyword>
<dbReference type="PANTHER" id="PTHR31462:SF5">
    <property type="entry name" value="ENDOSOMAL_LYSOSOMAL PROTON CHANNEL TMEM175"/>
    <property type="match status" value="1"/>
</dbReference>
<evidence type="ECO:0000256" key="12">
    <source>
        <dbReference type="ARBA" id="ARBA00034430"/>
    </source>
</evidence>
<feature type="transmembrane region" description="Helical" evidence="14">
    <location>
        <begin position="108"/>
        <end position="125"/>
    </location>
</feature>
<keyword evidence="6" id="KW-0631">Potassium channel</keyword>
<evidence type="ECO:0000256" key="4">
    <source>
        <dbReference type="ARBA" id="ARBA00022538"/>
    </source>
</evidence>
<keyword evidence="3" id="KW-0813">Transport</keyword>
<keyword evidence="10 14" id="KW-0472">Membrane</keyword>
<dbReference type="GO" id="GO:0015252">
    <property type="term" value="F:proton channel activity"/>
    <property type="evidence" value="ECO:0007669"/>
    <property type="project" value="InterPro"/>
</dbReference>
<keyword evidence="16" id="KW-1185">Reference proteome</keyword>
<accession>A0A4V3IXZ2</accession>
<comment type="caution">
    <text evidence="15">The sequence shown here is derived from an EMBL/GenBank/DDBJ whole genome shotgun (WGS) entry which is preliminary data.</text>
</comment>
<evidence type="ECO:0000256" key="6">
    <source>
        <dbReference type="ARBA" id="ARBA00022826"/>
    </source>
</evidence>
<keyword evidence="9" id="KW-0406">Ion transport</keyword>
<dbReference type="Proteomes" id="UP000298468">
    <property type="component" value="Unassembled WGS sequence"/>
</dbReference>
<feature type="transmembrane region" description="Helical" evidence="14">
    <location>
        <begin position="40"/>
        <end position="58"/>
    </location>
</feature>
<dbReference type="GO" id="GO:0016020">
    <property type="term" value="C:membrane"/>
    <property type="evidence" value="ECO:0007669"/>
    <property type="project" value="UniProtKB-SubCell"/>
</dbReference>
<proteinExistence type="inferred from homology"/>
<name>A0A4V3IXZ2_9MICO</name>
<comment type="subcellular location">
    <subcellularLocation>
        <location evidence="1">Membrane</location>
        <topology evidence="1">Multi-pass membrane protein</topology>
    </subcellularLocation>
</comment>
<evidence type="ECO:0000256" key="14">
    <source>
        <dbReference type="SAM" id="Phobius"/>
    </source>
</evidence>
<evidence type="ECO:0000256" key="11">
    <source>
        <dbReference type="ARBA" id="ARBA00023303"/>
    </source>
</evidence>
<protein>
    <submittedName>
        <fullName evidence="15">DUF1211 domain-containing protein</fullName>
    </submittedName>
</protein>
<evidence type="ECO:0000256" key="1">
    <source>
        <dbReference type="ARBA" id="ARBA00004141"/>
    </source>
</evidence>
<keyword evidence="8 14" id="KW-1133">Transmembrane helix</keyword>
<dbReference type="GO" id="GO:0005267">
    <property type="term" value="F:potassium channel activity"/>
    <property type="evidence" value="ECO:0007669"/>
    <property type="project" value="UniProtKB-KW"/>
</dbReference>
<evidence type="ECO:0000256" key="9">
    <source>
        <dbReference type="ARBA" id="ARBA00023065"/>
    </source>
</evidence>
<evidence type="ECO:0000256" key="3">
    <source>
        <dbReference type="ARBA" id="ARBA00022448"/>
    </source>
</evidence>
<dbReference type="RefSeq" id="WP_134639473.1">
    <property type="nucleotide sequence ID" value="NZ_SOHM01000007.1"/>
</dbReference>
<keyword evidence="4" id="KW-0633">Potassium transport</keyword>
<feature type="transmembrane region" description="Helical" evidence="14">
    <location>
        <begin position="187"/>
        <end position="211"/>
    </location>
</feature>
<evidence type="ECO:0000256" key="10">
    <source>
        <dbReference type="ARBA" id="ARBA00023136"/>
    </source>
</evidence>
<keyword evidence="5 14" id="KW-0812">Transmembrane</keyword>
<comment type="similarity">
    <text evidence="2">Belongs to the TMEM175 family.</text>
</comment>
<feature type="transmembrane region" description="Helical" evidence="14">
    <location>
        <begin position="78"/>
        <end position="96"/>
    </location>
</feature>
<evidence type="ECO:0000256" key="13">
    <source>
        <dbReference type="SAM" id="MobiDB-lite"/>
    </source>
</evidence>
<feature type="region of interest" description="Disordered" evidence="13">
    <location>
        <begin position="1"/>
        <end position="25"/>
    </location>
</feature>
<feature type="transmembrane region" description="Helical" evidence="14">
    <location>
        <begin position="137"/>
        <end position="159"/>
    </location>
</feature>
<evidence type="ECO:0000256" key="7">
    <source>
        <dbReference type="ARBA" id="ARBA00022958"/>
    </source>
</evidence>
<dbReference type="Pfam" id="PF06736">
    <property type="entry name" value="TMEM175"/>
    <property type="match status" value="1"/>
</dbReference>
<evidence type="ECO:0000256" key="8">
    <source>
        <dbReference type="ARBA" id="ARBA00022989"/>
    </source>
</evidence>
<dbReference type="AlphaFoldDB" id="A0A4V3IXZ2"/>
<dbReference type="EMBL" id="SOHM01000007">
    <property type="protein sequence ID" value="TFD94044.1"/>
    <property type="molecule type" value="Genomic_DNA"/>
</dbReference>
<keyword evidence="7" id="KW-0630">Potassium</keyword>
<dbReference type="PANTHER" id="PTHR31462">
    <property type="entry name" value="ENDOSOMAL/LYSOSOMAL POTASSIUM CHANNEL TMEM175"/>
    <property type="match status" value="1"/>
</dbReference>
<sequence>MSSSPEPSSSAPEPQDGAAGAGSPRRTVLSTRRLESYTDGVFAIAATLLVLNVSVNNLGAVTSNSDFVRQLTDQAPSILNVVISFLLLSLLWLIHVRQFEYIPRVDTTIVWLNNFRLLGVVLVPFTTSLNDEFNRFLLGRTLLPVNFFVILLLSTWQWFHASSPRRHLVQGASAAAVHNARVGSVSALAQSFGVVLLATMVGSAAFLLFALDPLISVLLRRTGVLRPAPDAVAG</sequence>
<comment type="catalytic activity">
    <reaction evidence="12">
        <text>K(+)(in) = K(+)(out)</text>
        <dbReference type="Rhea" id="RHEA:29463"/>
        <dbReference type="ChEBI" id="CHEBI:29103"/>
    </reaction>
</comment>
<organism evidence="15 16">
    <name type="scientific">Cryobacterium lactosi</name>
    <dbReference type="NCBI Taxonomy" id="1259202"/>
    <lineage>
        <taxon>Bacteria</taxon>
        <taxon>Bacillati</taxon>
        <taxon>Actinomycetota</taxon>
        <taxon>Actinomycetes</taxon>
        <taxon>Micrococcales</taxon>
        <taxon>Microbacteriaceae</taxon>
        <taxon>Cryobacterium</taxon>
    </lineage>
</organism>
<feature type="compositionally biased region" description="Low complexity" evidence="13">
    <location>
        <begin position="1"/>
        <end position="14"/>
    </location>
</feature>
<dbReference type="InterPro" id="IPR010617">
    <property type="entry name" value="TMEM175-like"/>
</dbReference>
<reference evidence="15 16" key="1">
    <citation type="submission" date="2019-03" db="EMBL/GenBank/DDBJ databases">
        <title>Genomics of glacier-inhabiting Cryobacterium strains.</title>
        <authorList>
            <person name="Liu Q."/>
            <person name="Xin Y.-H."/>
        </authorList>
    </citation>
    <scope>NUCLEOTIDE SEQUENCE [LARGE SCALE GENOMIC DNA]</scope>
    <source>
        <strain evidence="15 16">Sr59</strain>
    </source>
</reference>